<name>A0A9X1RFB7_9BRAD</name>
<keyword evidence="3" id="KW-1185">Reference proteome</keyword>
<dbReference type="EMBL" id="JAKLTY010000021">
    <property type="protein sequence ID" value="MCG2630507.1"/>
    <property type="molecule type" value="Genomic_DNA"/>
</dbReference>
<dbReference type="AlphaFoldDB" id="A0A9X1RFB7"/>
<dbReference type="RefSeq" id="WP_237873840.1">
    <property type="nucleotide sequence ID" value="NZ_JAKLTY010000021.1"/>
</dbReference>
<protein>
    <submittedName>
        <fullName evidence="1">Uncharacterized protein</fullName>
    </submittedName>
</protein>
<dbReference type="Proteomes" id="UP001139012">
    <property type="component" value="Unassembled WGS sequence"/>
</dbReference>
<dbReference type="EMBL" id="JAKLUA010000022">
    <property type="protein sequence ID" value="MCG2672589.1"/>
    <property type="molecule type" value="Genomic_DNA"/>
</dbReference>
<evidence type="ECO:0000313" key="3">
    <source>
        <dbReference type="Proteomes" id="UP001139012"/>
    </source>
</evidence>
<dbReference type="Proteomes" id="UP001139054">
    <property type="component" value="Unassembled WGS sequence"/>
</dbReference>
<accession>A0A9X1RFB7</accession>
<evidence type="ECO:0000313" key="4">
    <source>
        <dbReference type="Proteomes" id="UP001139054"/>
    </source>
</evidence>
<sequence>MLDENLARIRAHRNNIHRYRRLLNTKLSELERQFIERRLTEERSALESLTAATFPLALSATQAPIDIRGAMQ</sequence>
<proteinExistence type="predicted"/>
<gene>
    <name evidence="2" type="ORF">L6637_37150</name>
    <name evidence="1" type="ORF">L6654_28140</name>
</gene>
<organism evidence="1 4">
    <name type="scientific">Bradyrhizobium zhengyangense</name>
    <dbReference type="NCBI Taxonomy" id="2911009"/>
    <lineage>
        <taxon>Bacteria</taxon>
        <taxon>Pseudomonadati</taxon>
        <taxon>Pseudomonadota</taxon>
        <taxon>Alphaproteobacteria</taxon>
        <taxon>Hyphomicrobiales</taxon>
        <taxon>Nitrobacteraceae</taxon>
        <taxon>Bradyrhizobium</taxon>
    </lineage>
</organism>
<evidence type="ECO:0000313" key="1">
    <source>
        <dbReference type="EMBL" id="MCG2630507.1"/>
    </source>
</evidence>
<comment type="caution">
    <text evidence="1">The sequence shown here is derived from an EMBL/GenBank/DDBJ whole genome shotgun (WGS) entry which is preliminary data.</text>
</comment>
<reference evidence="1" key="1">
    <citation type="submission" date="2022-01" db="EMBL/GenBank/DDBJ databases">
        <title>Genome sequnece data of strain Bradyrhizobium sp. nov.</title>
        <authorList>
            <person name="Zhang J."/>
        </authorList>
    </citation>
    <scope>NUCLEOTIDE SEQUENCE</scope>
    <source>
        <strain evidence="2">WYCCWR 12774</strain>
        <strain evidence="1">WYCCWR 13023</strain>
    </source>
</reference>
<evidence type="ECO:0000313" key="2">
    <source>
        <dbReference type="EMBL" id="MCG2672589.1"/>
    </source>
</evidence>